<evidence type="ECO:0000313" key="11">
    <source>
        <dbReference type="Proteomes" id="UP000237271"/>
    </source>
</evidence>
<dbReference type="InterPro" id="IPR043128">
    <property type="entry name" value="Rev_trsase/Diguanyl_cyclase"/>
</dbReference>
<dbReference type="PROSITE" id="PS50013">
    <property type="entry name" value="CHROMO_2"/>
    <property type="match status" value="1"/>
</dbReference>
<keyword evidence="1" id="KW-0808">Transferase</keyword>
<dbReference type="SUPFAM" id="SSF56672">
    <property type="entry name" value="DNA/RNA polymerases"/>
    <property type="match status" value="1"/>
</dbReference>
<dbReference type="EMBL" id="NCKW01003413">
    <property type="protein sequence ID" value="POM76616.1"/>
    <property type="molecule type" value="Genomic_DNA"/>
</dbReference>
<comment type="caution">
    <text evidence="10">The sequence shown here is derived from an EMBL/GenBank/DDBJ whole genome shotgun (WGS) entry which is preliminary data.</text>
</comment>
<dbReference type="GO" id="GO:0015074">
    <property type="term" value="P:DNA integration"/>
    <property type="evidence" value="ECO:0007669"/>
    <property type="project" value="InterPro"/>
</dbReference>
<evidence type="ECO:0000313" key="10">
    <source>
        <dbReference type="EMBL" id="POM76616.1"/>
    </source>
</evidence>
<evidence type="ECO:0000256" key="1">
    <source>
        <dbReference type="ARBA" id="ARBA00022679"/>
    </source>
</evidence>
<dbReference type="SUPFAM" id="SSF53098">
    <property type="entry name" value="Ribonuclease H-like"/>
    <property type="match status" value="2"/>
</dbReference>
<dbReference type="InterPro" id="IPR016197">
    <property type="entry name" value="Chromo-like_dom_sf"/>
</dbReference>
<dbReference type="AlphaFoldDB" id="A0A2P4YFP0"/>
<evidence type="ECO:0000256" key="5">
    <source>
        <dbReference type="ARBA" id="ARBA00022801"/>
    </source>
</evidence>
<evidence type="ECO:0000256" key="7">
    <source>
        <dbReference type="SAM" id="MobiDB-lite"/>
    </source>
</evidence>
<dbReference type="GO" id="GO:0004519">
    <property type="term" value="F:endonuclease activity"/>
    <property type="evidence" value="ECO:0007669"/>
    <property type="project" value="UniProtKB-KW"/>
</dbReference>
<dbReference type="Gene3D" id="3.30.420.10">
    <property type="entry name" value="Ribonuclease H-like superfamily/Ribonuclease H"/>
    <property type="match status" value="2"/>
</dbReference>
<dbReference type="InterPro" id="IPR043502">
    <property type="entry name" value="DNA/RNA_pol_sf"/>
</dbReference>
<dbReference type="InterPro" id="IPR041373">
    <property type="entry name" value="RT_RNaseH"/>
</dbReference>
<dbReference type="SUPFAM" id="SSF54160">
    <property type="entry name" value="Chromo domain-like"/>
    <property type="match status" value="1"/>
</dbReference>
<keyword evidence="2" id="KW-0548">Nucleotidyltransferase</keyword>
<dbReference type="InterPro" id="IPR041588">
    <property type="entry name" value="Integrase_H2C2"/>
</dbReference>
<keyword evidence="4" id="KW-0255">Endonuclease</keyword>
<dbReference type="InterPro" id="IPR023780">
    <property type="entry name" value="Chromo_domain"/>
</dbReference>
<protein>
    <submittedName>
        <fullName evidence="10">Reverse transcriptase</fullName>
    </submittedName>
</protein>
<reference evidence="10 11" key="1">
    <citation type="journal article" date="2017" name="Genome Biol. Evol.">
        <title>Phytophthora megakarya and P. palmivora, closely related causal agents of cacao black pod rot, underwent increases in genome sizes and gene numbers by different mechanisms.</title>
        <authorList>
            <person name="Ali S.S."/>
            <person name="Shao J."/>
            <person name="Lary D.J."/>
            <person name="Kronmiller B."/>
            <person name="Shen D."/>
            <person name="Strem M.D."/>
            <person name="Amoako-Attah I."/>
            <person name="Akrofi A.Y."/>
            <person name="Begoude B.A."/>
            <person name="Ten Hoopen G.M."/>
            <person name="Coulibaly K."/>
            <person name="Kebe B.I."/>
            <person name="Melnick R.L."/>
            <person name="Guiltinan M.J."/>
            <person name="Tyler B.M."/>
            <person name="Meinhardt L.W."/>
            <person name="Bailey B.A."/>
        </authorList>
    </citation>
    <scope>NUCLEOTIDE SEQUENCE [LARGE SCALE GENOMIC DNA]</scope>
    <source>
        <strain evidence="11">sbr112.9</strain>
    </source>
</reference>
<evidence type="ECO:0000256" key="4">
    <source>
        <dbReference type="ARBA" id="ARBA00022759"/>
    </source>
</evidence>
<dbReference type="InterPro" id="IPR000953">
    <property type="entry name" value="Chromo/chromo_shadow_dom"/>
</dbReference>
<feature type="region of interest" description="Disordered" evidence="7">
    <location>
        <begin position="458"/>
        <end position="482"/>
    </location>
</feature>
<dbReference type="Pfam" id="PF00385">
    <property type="entry name" value="Chromo"/>
    <property type="match status" value="1"/>
</dbReference>
<dbReference type="OrthoDB" id="124389at2759"/>
<organism evidence="10 11">
    <name type="scientific">Phytophthora palmivora</name>
    <dbReference type="NCBI Taxonomy" id="4796"/>
    <lineage>
        <taxon>Eukaryota</taxon>
        <taxon>Sar</taxon>
        <taxon>Stramenopiles</taxon>
        <taxon>Oomycota</taxon>
        <taxon>Peronosporomycetes</taxon>
        <taxon>Peronosporales</taxon>
        <taxon>Peronosporaceae</taxon>
        <taxon>Phytophthora</taxon>
    </lineage>
</organism>
<gene>
    <name evidence="10" type="ORF">PHPALM_6131</name>
</gene>
<dbReference type="Pfam" id="PF17921">
    <property type="entry name" value="Integrase_H2C2"/>
    <property type="match status" value="1"/>
</dbReference>
<dbReference type="GO" id="GO:0003964">
    <property type="term" value="F:RNA-directed DNA polymerase activity"/>
    <property type="evidence" value="ECO:0007669"/>
    <property type="project" value="UniProtKB-KW"/>
</dbReference>
<evidence type="ECO:0000259" key="9">
    <source>
        <dbReference type="PROSITE" id="PS50994"/>
    </source>
</evidence>
<feature type="compositionally biased region" description="Polar residues" evidence="7">
    <location>
        <begin position="463"/>
        <end position="472"/>
    </location>
</feature>
<evidence type="ECO:0000256" key="6">
    <source>
        <dbReference type="ARBA" id="ARBA00022918"/>
    </source>
</evidence>
<dbReference type="Gene3D" id="1.10.340.70">
    <property type="match status" value="1"/>
</dbReference>
<dbReference type="InterPro" id="IPR001584">
    <property type="entry name" value="Integrase_cat-core"/>
</dbReference>
<proteinExistence type="predicted"/>
<dbReference type="PROSITE" id="PS50994">
    <property type="entry name" value="INTEGRASE"/>
    <property type="match status" value="1"/>
</dbReference>
<keyword evidence="11" id="KW-1185">Reference proteome</keyword>
<evidence type="ECO:0000259" key="8">
    <source>
        <dbReference type="PROSITE" id="PS50013"/>
    </source>
</evidence>
<evidence type="ECO:0000256" key="3">
    <source>
        <dbReference type="ARBA" id="ARBA00022722"/>
    </source>
</evidence>
<keyword evidence="6 10" id="KW-0695">RNA-directed DNA polymerase</keyword>
<keyword evidence="3" id="KW-0540">Nuclease</keyword>
<name>A0A2P4YFP0_9STRA</name>
<keyword evidence="5" id="KW-0378">Hydrolase</keyword>
<dbReference type="CDD" id="cd00024">
    <property type="entry name" value="CD_CSD"/>
    <property type="match status" value="1"/>
</dbReference>
<dbReference type="InterPro" id="IPR050951">
    <property type="entry name" value="Retrovirus_Pol_polyprotein"/>
</dbReference>
<dbReference type="InterPro" id="IPR036397">
    <property type="entry name" value="RNaseH_sf"/>
</dbReference>
<dbReference type="Gene3D" id="3.30.70.270">
    <property type="match status" value="2"/>
</dbReference>
<dbReference type="Proteomes" id="UP000237271">
    <property type="component" value="Unassembled WGS sequence"/>
</dbReference>
<evidence type="ECO:0000256" key="2">
    <source>
        <dbReference type="ARBA" id="ARBA00022695"/>
    </source>
</evidence>
<sequence length="988" mass="113285">MFEVGEADDPGKSSVIGHRSYIDDILIPADSWDQLRDPVDALLEACDKWNLSLIVVKGFWGMRKVEYLSHRVSKDALEANPTDLKALTDLAFPGSLQSMQSFLGGLNYYSRFIEDYANYAAVIYERREVDFAAMSKEDARTQIERSMEHTKLDQLDLKEDRGSDLTLKVDPRWIRAHRAVETLKSTFASTPILRHFDADREAVVIPLVQEYDQIYYPITFAIRTLKSNELNNSPVEKEVLALLRILDLGYNMLVGRRIRALTRYSTLVRSTGLQGRLGQWASLLSPWTLEIISPKIEPRRKIQAPVPVIQVKEELYVVGWDGSARGKRGGVAWMDGEEGQIGLCRRLEAEYNGLLLCLDLLMVFCCDSNLVIRQVKGEIDGKAPGLTLLKQKALDHLKEWPDHVLEHVKRDWNGSAGSLASAALQWQGGVEISSDHGSGGTIGPAIYDTNDFRSPAITRKRSSGYQDQSNPTGPRRGGVDLETKNYLSGDLQDLTQQEAKSYANLADDYKLDHHDLRFYCPSARPTGADRDKLMWLVIPETLYQDILHHYHVSLEGGLQVIGRTYQRIRDHFRCRGLYKSVQRYVGKCVDCETGKSKSRIQGESPGNLQATYPFQIIAMDHIPELLIFEDLFSGVVIAKASSSRTAQTVAESYEESSEAITHDREPGYMSDFFRALNKILGQRQRATMSYRPQANGSAERMVQTTTRAMKIYAQDLDQRDWDEYGERITFAINTVHDRIRGETPFYMVHGWDPRSTLEAVIPVGSTRRHDRDPRRWGYQIQRYCQQVREQVNQRLREAISDRSDLHNQDVRPHMIEVGSRVWLYLDRVKDVYAKTLAHLWHGPFRIAEKVSEHALKLAKEFPDRPLMRLTVESQDRLDMYEDLLPGDSWIQNRDPDEYEVEKITDMRSGRRTRYGLIYREFLVHWRGYDDPTWVDEADLNCGALLHEFLQDRTNHNRFGEMQLTRNREVAICGNKQVVAVRKLVDGFT</sequence>
<feature type="domain" description="Integrase catalytic" evidence="9">
    <location>
        <begin position="601"/>
        <end position="752"/>
    </location>
</feature>
<dbReference type="Gene3D" id="2.40.50.40">
    <property type="match status" value="1"/>
</dbReference>
<accession>A0A2P4YFP0</accession>
<dbReference type="SMART" id="SM00298">
    <property type="entry name" value="CHROMO"/>
    <property type="match status" value="1"/>
</dbReference>
<dbReference type="Pfam" id="PF17917">
    <property type="entry name" value="RT_RNaseH"/>
    <property type="match status" value="1"/>
</dbReference>
<dbReference type="GO" id="GO:0016787">
    <property type="term" value="F:hydrolase activity"/>
    <property type="evidence" value="ECO:0007669"/>
    <property type="project" value="UniProtKB-KW"/>
</dbReference>
<feature type="domain" description="Chromo" evidence="8">
    <location>
        <begin position="898"/>
        <end position="960"/>
    </location>
</feature>
<dbReference type="InterPro" id="IPR012337">
    <property type="entry name" value="RNaseH-like_sf"/>
</dbReference>
<dbReference type="PANTHER" id="PTHR37984:SF5">
    <property type="entry name" value="PROTEIN NYNRIN-LIKE"/>
    <property type="match status" value="1"/>
</dbReference>
<dbReference type="PANTHER" id="PTHR37984">
    <property type="entry name" value="PROTEIN CBG26694"/>
    <property type="match status" value="1"/>
</dbReference>
<dbReference type="GO" id="GO:0003676">
    <property type="term" value="F:nucleic acid binding"/>
    <property type="evidence" value="ECO:0007669"/>
    <property type="project" value="InterPro"/>
</dbReference>